<dbReference type="SUPFAM" id="SSF51905">
    <property type="entry name" value="FAD/NAD(P)-binding domain"/>
    <property type="match status" value="1"/>
</dbReference>
<keyword evidence="8" id="KW-1185">Reference proteome</keyword>
<evidence type="ECO:0000256" key="2">
    <source>
        <dbReference type="ARBA" id="ARBA00022630"/>
    </source>
</evidence>
<dbReference type="PRINTS" id="PR00368">
    <property type="entry name" value="FADPNR"/>
</dbReference>
<dbReference type="Gene3D" id="1.10.8.260">
    <property type="entry name" value="HI0933 insert domain-like"/>
    <property type="match status" value="1"/>
</dbReference>
<evidence type="ECO:0000259" key="6">
    <source>
        <dbReference type="Pfam" id="PF22780"/>
    </source>
</evidence>
<feature type="domain" description="RsdA/BaiN/AoA(So)-like Rossmann fold-like" evidence="5">
    <location>
        <begin position="17"/>
        <end position="413"/>
    </location>
</feature>
<evidence type="ECO:0000313" key="7">
    <source>
        <dbReference type="EMBL" id="QHI71414.1"/>
    </source>
</evidence>
<evidence type="ECO:0000259" key="5">
    <source>
        <dbReference type="Pfam" id="PF03486"/>
    </source>
</evidence>
<dbReference type="Pfam" id="PF22780">
    <property type="entry name" value="HI0933_like_1st"/>
    <property type="match status" value="1"/>
</dbReference>
<dbReference type="EMBL" id="CP047591">
    <property type="protein sequence ID" value="QHI71414.1"/>
    <property type="molecule type" value="Genomic_DNA"/>
</dbReference>
<dbReference type="SUPFAM" id="SSF160996">
    <property type="entry name" value="HI0933 insert domain-like"/>
    <property type="match status" value="1"/>
</dbReference>
<evidence type="ECO:0000256" key="4">
    <source>
        <dbReference type="SAM" id="Phobius"/>
    </source>
</evidence>
<dbReference type="PANTHER" id="PTHR42887">
    <property type="entry name" value="OS12G0638800 PROTEIN"/>
    <property type="match status" value="1"/>
</dbReference>
<dbReference type="AlphaFoldDB" id="A0A6P1MFQ8"/>
<dbReference type="NCBIfam" id="TIGR00275">
    <property type="entry name" value="aminoacetone oxidase family FAD-binding enzyme"/>
    <property type="match status" value="1"/>
</dbReference>
<feature type="domain" description="RsdA/BaiN/AoA(So)-like insert" evidence="6">
    <location>
        <begin position="203"/>
        <end position="359"/>
    </location>
</feature>
<dbReference type="InterPro" id="IPR055178">
    <property type="entry name" value="RsdA/BaiN/AoA(So)-like_dom"/>
</dbReference>
<dbReference type="Proteomes" id="UP000463883">
    <property type="component" value="Chromosome"/>
</dbReference>
<evidence type="ECO:0000256" key="3">
    <source>
        <dbReference type="ARBA" id="ARBA00022827"/>
    </source>
</evidence>
<keyword evidence="4" id="KW-0472">Membrane</keyword>
<gene>
    <name evidence="7" type="ORF">Ami3637_02560</name>
</gene>
<dbReference type="Pfam" id="PF03486">
    <property type="entry name" value="HI0933_like"/>
    <property type="match status" value="1"/>
</dbReference>
<keyword evidence="4" id="KW-0812">Transmembrane</keyword>
<dbReference type="InterPro" id="IPR036188">
    <property type="entry name" value="FAD/NAD-bd_sf"/>
</dbReference>
<protein>
    <submittedName>
        <fullName evidence="7">Aminoacetone oxidase family FAD-binding enzyme</fullName>
    </submittedName>
</protein>
<organism evidence="7 8">
    <name type="scientific">Aminipila terrae</name>
    <dbReference type="NCBI Taxonomy" id="2697030"/>
    <lineage>
        <taxon>Bacteria</taxon>
        <taxon>Bacillati</taxon>
        <taxon>Bacillota</taxon>
        <taxon>Clostridia</taxon>
        <taxon>Peptostreptococcales</taxon>
        <taxon>Anaerovoracaceae</taxon>
        <taxon>Aminipila</taxon>
    </lineage>
</organism>
<dbReference type="Gene3D" id="2.40.30.10">
    <property type="entry name" value="Translation factors"/>
    <property type="match status" value="1"/>
</dbReference>
<keyword evidence="2" id="KW-0285">Flavoprotein</keyword>
<accession>A0A6P1MFQ8</accession>
<proteinExistence type="predicted"/>
<dbReference type="RefSeq" id="WP_162361189.1">
    <property type="nucleotide sequence ID" value="NZ_CP047591.1"/>
</dbReference>
<keyword evidence="3" id="KW-0274">FAD</keyword>
<evidence type="ECO:0000313" key="8">
    <source>
        <dbReference type="Proteomes" id="UP000463883"/>
    </source>
</evidence>
<sequence length="427" mass="46650">MGSNQKSTKSLYDIFYDICVIGGGASGLAAAISIVEKTPTLRVCIIEKKEDIGKKILATGNGRCNITNISCESFDVVKNFLNNSGILIKEEEDGRMYPQSGQAAAVVELLKWKAKKLNITTFTNCQVLSVISIVRNEAKEFNINIDCAGEKVFIPCKKVIIACGGKSAPQFGTTGDGYGIAKSFGHTLSKLHPVLMPVKCDGIKKSLKGIRVKGKVTLLKNEKPVAEEMGEVQFTEDGLSGICIFNLSRYIRLEENESVLLNDAFRNYSIEIDFLPQMEEDEVIEFLKERRFLMAGVPAHMYLASVINMKLGEQIIDDVLEDKNSTIGNITYEGIEEIAMLLKSSRYTVTGAKGWKEAQCTGGGIPLDEINTETMESTLAEGIYFAGEILDYDGPCGGYNLHHAWLTGIKAGRGAADSLSHNQVIGE</sequence>
<dbReference type="InterPro" id="IPR004792">
    <property type="entry name" value="BaiN-like"/>
</dbReference>
<dbReference type="InterPro" id="IPR023166">
    <property type="entry name" value="BaiN-like_dom_sf"/>
</dbReference>
<dbReference type="PANTHER" id="PTHR42887:SF2">
    <property type="entry name" value="OS12G0638800 PROTEIN"/>
    <property type="match status" value="1"/>
</dbReference>
<keyword evidence="4" id="KW-1133">Transmembrane helix</keyword>
<dbReference type="InterPro" id="IPR057661">
    <property type="entry name" value="RsdA/BaiN/AoA(So)_Rossmann"/>
</dbReference>
<feature type="transmembrane region" description="Helical" evidence="4">
    <location>
        <begin position="14"/>
        <end position="35"/>
    </location>
</feature>
<reference evidence="7 8" key="1">
    <citation type="submission" date="2020-01" db="EMBL/GenBank/DDBJ databases">
        <title>Genomic analysis of Aminipila sp. CBA3637.</title>
        <authorList>
            <person name="Kim Y.B."/>
            <person name="Roh S.W."/>
        </authorList>
    </citation>
    <scope>NUCLEOTIDE SEQUENCE [LARGE SCALE GENOMIC DNA]</scope>
    <source>
        <strain evidence="7 8">CBA3637</strain>
    </source>
</reference>
<comment type="cofactor">
    <cofactor evidence="1">
        <name>FAD</name>
        <dbReference type="ChEBI" id="CHEBI:57692"/>
    </cofactor>
</comment>
<name>A0A6P1MFQ8_9FIRM</name>
<evidence type="ECO:0000256" key="1">
    <source>
        <dbReference type="ARBA" id="ARBA00001974"/>
    </source>
</evidence>
<dbReference type="KEGG" id="amic:Ami3637_02560"/>
<dbReference type="Gene3D" id="3.50.50.60">
    <property type="entry name" value="FAD/NAD(P)-binding domain"/>
    <property type="match status" value="1"/>
</dbReference>